<evidence type="ECO:0000313" key="3">
    <source>
        <dbReference type="Proteomes" id="UP001295444"/>
    </source>
</evidence>
<name>A0AAD1RFF8_PELCU</name>
<proteinExistence type="predicted"/>
<evidence type="ECO:0000256" key="1">
    <source>
        <dbReference type="SAM" id="Coils"/>
    </source>
</evidence>
<dbReference type="AlphaFoldDB" id="A0AAD1RFF8"/>
<dbReference type="Proteomes" id="UP001295444">
    <property type="component" value="Chromosome 02"/>
</dbReference>
<gene>
    <name evidence="2" type="ORF">PECUL_23A052104</name>
</gene>
<keyword evidence="1" id="KW-0175">Coiled coil</keyword>
<organism evidence="2 3">
    <name type="scientific">Pelobates cultripes</name>
    <name type="common">Western spadefoot toad</name>
    <dbReference type="NCBI Taxonomy" id="61616"/>
    <lineage>
        <taxon>Eukaryota</taxon>
        <taxon>Metazoa</taxon>
        <taxon>Chordata</taxon>
        <taxon>Craniata</taxon>
        <taxon>Vertebrata</taxon>
        <taxon>Euteleostomi</taxon>
        <taxon>Amphibia</taxon>
        <taxon>Batrachia</taxon>
        <taxon>Anura</taxon>
        <taxon>Pelobatoidea</taxon>
        <taxon>Pelobatidae</taxon>
        <taxon>Pelobates</taxon>
    </lineage>
</organism>
<evidence type="ECO:0000313" key="2">
    <source>
        <dbReference type="EMBL" id="CAH2252338.1"/>
    </source>
</evidence>
<dbReference type="EMBL" id="OW240913">
    <property type="protein sequence ID" value="CAH2252338.1"/>
    <property type="molecule type" value="Genomic_DNA"/>
</dbReference>
<reference evidence="2" key="1">
    <citation type="submission" date="2022-03" db="EMBL/GenBank/DDBJ databases">
        <authorList>
            <person name="Alioto T."/>
            <person name="Alioto T."/>
            <person name="Gomez Garrido J."/>
        </authorList>
    </citation>
    <scope>NUCLEOTIDE SEQUENCE</scope>
</reference>
<sequence>MDVAAIRSDLCGLTVRLQAVEQITSSHTPRLTTLEKSAQEVEHTQETQERRIAALKNACRKKNLKMKSKQLSCLTSYEDSSQNYSRLCKPRRYRWKASSGSQNQLEHPQQQHATRNTVVQFESGRDKAAVITAARERSPLNFESMQLTFCNDLSSGTLAWKQFLCPLTTILRTHKIRY</sequence>
<protein>
    <submittedName>
        <fullName evidence="2">Uncharacterized protein</fullName>
    </submittedName>
</protein>
<feature type="coiled-coil region" evidence="1">
    <location>
        <begin position="31"/>
        <end position="58"/>
    </location>
</feature>
<keyword evidence="3" id="KW-1185">Reference proteome</keyword>
<accession>A0AAD1RFF8</accession>